<evidence type="ECO:0000313" key="2">
    <source>
        <dbReference type="Proteomes" id="UP000533269"/>
    </source>
</evidence>
<dbReference type="AlphaFoldDB" id="A0A7W4TMS9"/>
<proteinExistence type="predicted"/>
<dbReference type="RefSeq" id="WP_183391343.1">
    <property type="nucleotide sequence ID" value="NZ_JACHVY010000001.1"/>
</dbReference>
<evidence type="ECO:0008006" key="3">
    <source>
        <dbReference type="Google" id="ProtNLM"/>
    </source>
</evidence>
<evidence type="ECO:0000313" key="1">
    <source>
        <dbReference type="EMBL" id="MBB2901423.1"/>
    </source>
</evidence>
<organism evidence="1 2">
    <name type="scientific">Kineococcus radiotolerans</name>
    <dbReference type="NCBI Taxonomy" id="131568"/>
    <lineage>
        <taxon>Bacteria</taxon>
        <taxon>Bacillati</taxon>
        <taxon>Actinomycetota</taxon>
        <taxon>Actinomycetes</taxon>
        <taxon>Kineosporiales</taxon>
        <taxon>Kineosporiaceae</taxon>
        <taxon>Kineococcus</taxon>
    </lineage>
</organism>
<comment type="caution">
    <text evidence="1">The sequence shown here is derived from an EMBL/GenBank/DDBJ whole genome shotgun (WGS) entry which is preliminary data.</text>
</comment>
<reference evidence="1 2" key="2">
    <citation type="submission" date="2020-08" db="EMBL/GenBank/DDBJ databases">
        <authorList>
            <person name="Partida-Martinez L."/>
            <person name="Huntemann M."/>
            <person name="Clum A."/>
            <person name="Wang J."/>
            <person name="Palaniappan K."/>
            <person name="Ritter S."/>
            <person name="Chen I.-M."/>
            <person name="Stamatis D."/>
            <person name="Reddy T."/>
            <person name="O'Malley R."/>
            <person name="Daum C."/>
            <person name="Shapiro N."/>
            <person name="Ivanova N."/>
            <person name="Kyrpides N."/>
            <person name="Woyke T."/>
        </authorList>
    </citation>
    <scope>NUCLEOTIDE SEQUENCE [LARGE SCALE GENOMIC DNA]</scope>
    <source>
        <strain evidence="1 2">AS2.23</strain>
    </source>
</reference>
<reference evidence="1 2" key="1">
    <citation type="submission" date="2020-08" db="EMBL/GenBank/DDBJ databases">
        <title>The Agave Microbiome: Exploring the role of microbial communities in plant adaptations to desert environments.</title>
        <authorList>
            <person name="Partida-Martinez L.P."/>
        </authorList>
    </citation>
    <scope>NUCLEOTIDE SEQUENCE [LARGE SCALE GENOMIC DNA]</scope>
    <source>
        <strain evidence="1 2">AS2.23</strain>
    </source>
</reference>
<dbReference type="EMBL" id="JACHVY010000001">
    <property type="protein sequence ID" value="MBB2901423.1"/>
    <property type="molecule type" value="Genomic_DNA"/>
</dbReference>
<sequence>MSSETRSPGEDVLDLATAALRAHTESGWVVVRAEVLERVRRAFRPADPVLGRHGAGEFLLNGNVLVTGLRPAVDAVPAASALAISCATDDEHRLRTVVVDVAAGFGAHLPSVGRAVRVAVLERLREVLGAAAPDGGSVLVDVHVADVRA</sequence>
<dbReference type="Proteomes" id="UP000533269">
    <property type="component" value="Unassembled WGS sequence"/>
</dbReference>
<accession>A0A7W4TMS9</accession>
<name>A0A7W4TMS9_KINRA</name>
<gene>
    <name evidence="1" type="ORF">FHR75_002211</name>
</gene>
<protein>
    <recommendedName>
        <fullName evidence="3">Asp23/Gls24 family envelope stress response protein</fullName>
    </recommendedName>
</protein>